<reference evidence="8 9" key="1">
    <citation type="submission" date="2016-07" db="EMBL/GenBank/DDBJ databases">
        <title>Pervasive Adenine N6-methylation of Active Genes in Fungi.</title>
        <authorList>
            <consortium name="DOE Joint Genome Institute"/>
            <person name="Mondo S.J."/>
            <person name="Dannebaum R.O."/>
            <person name="Kuo R.C."/>
            <person name="Labutti K."/>
            <person name="Haridas S."/>
            <person name="Kuo A."/>
            <person name="Salamov A."/>
            <person name="Ahrendt S.R."/>
            <person name="Lipzen A."/>
            <person name="Sullivan W."/>
            <person name="Andreopoulos W.B."/>
            <person name="Clum A."/>
            <person name="Lindquist E."/>
            <person name="Daum C."/>
            <person name="Ramamoorthy G.K."/>
            <person name="Gryganskyi A."/>
            <person name="Culley D."/>
            <person name="Magnuson J.K."/>
            <person name="James T.Y."/>
            <person name="O'Malley M.A."/>
            <person name="Stajich J.E."/>
            <person name="Spatafora J.W."/>
            <person name="Visel A."/>
            <person name="Grigoriev I.V."/>
        </authorList>
    </citation>
    <scope>NUCLEOTIDE SEQUENCE [LARGE SCALE GENOMIC DNA]</scope>
    <source>
        <strain evidence="8 9">62-1032</strain>
    </source>
</reference>
<dbReference type="GO" id="GO:0005886">
    <property type="term" value="C:plasma membrane"/>
    <property type="evidence" value="ECO:0007669"/>
    <property type="project" value="TreeGrafter"/>
</dbReference>
<dbReference type="AlphaFoldDB" id="A0A1Y2EDQ8"/>
<protein>
    <submittedName>
        <fullName evidence="8">Iron permease</fullName>
    </submittedName>
</protein>
<evidence type="ECO:0000313" key="9">
    <source>
        <dbReference type="Proteomes" id="UP000193467"/>
    </source>
</evidence>
<dbReference type="PRINTS" id="PR01036">
    <property type="entry name" value="TCRTETB"/>
</dbReference>
<evidence type="ECO:0000256" key="4">
    <source>
        <dbReference type="ARBA" id="ARBA00023136"/>
    </source>
</evidence>
<keyword evidence="3 6" id="KW-1133">Transmembrane helix</keyword>
<keyword evidence="9" id="KW-1185">Reference proteome</keyword>
<feature type="transmembrane region" description="Helical" evidence="6">
    <location>
        <begin position="278"/>
        <end position="298"/>
    </location>
</feature>
<dbReference type="PANTHER" id="PTHR23501">
    <property type="entry name" value="MAJOR FACILITATOR SUPERFAMILY"/>
    <property type="match status" value="1"/>
</dbReference>
<feature type="region of interest" description="Disordered" evidence="5">
    <location>
        <begin position="1"/>
        <end position="46"/>
    </location>
</feature>
<evidence type="ECO:0000256" key="5">
    <source>
        <dbReference type="SAM" id="MobiDB-lite"/>
    </source>
</evidence>
<feature type="transmembrane region" description="Helical" evidence="6">
    <location>
        <begin position="213"/>
        <end position="233"/>
    </location>
</feature>
<feature type="transmembrane region" description="Helical" evidence="6">
    <location>
        <begin position="58"/>
        <end position="79"/>
    </location>
</feature>
<evidence type="ECO:0000256" key="1">
    <source>
        <dbReference type="ARBA" id="ARBA00004141"/>
    </source>
</evidence>
<comment type="caution">
    <text evidence="8">The sequence shown here is derived from an EMBL/GenBank/DDBJ whole genome shotgun (WGS) entry which is preliminary data.</text>
</comment>
<dbReference type="InParanoid" id="A0A1Y2EDQ8"/>
<feature type="transmembrane region" description="Helical" evidence="6">
    <location>
        <begin position="521"/>
        <end position="539"/>
    </location>
</feature>
<feature type="transmembrane region" description="Helical" evidence="6">
    <location>
        <begin position="182"/>
        <end position="201"/>
    </location>
</feature>
<name>A0A1Y2EDQ8_9BASI</name>
<accession>A0A1Y2EDQ8</accession>
<sequence length="567" mass="60024">MPALDRPSSTKSSSATMPGSPSLEPKLESTISTTHPEADAHAPATPAGNPFAGKGSRFWLVFLSLCISCFLSALDLTAVSSALPVMAADLHSDDYSWVGSAYALTSTALIPWTGGLAAIFGRRITMLGSLVIFAIGSAVTGAGPSMSIVILGRAIAGIGGGGILTMTEIVIVDLLPLAERGAFFGIVGSVWAIASAIGPPIGGALASAGQWRWLFYLNLPLTAIAIVLVFFFLRIKEPQTTMKEKLAQMDYVNVLFVAGATATILGLTWGGVTYSWSSYKVLVPLILGLVGMGAFFWIEKRFVKHPTVPFDILANRTSLVGFITTFIHGIAVLAALYYLPVYFQATKGASAIQSGVDLFSLSFTVAPLAIITGISVTITGHYVLQNLIGWALIIIGFGLTSMLRWDSPKGAWVGYPIVMGLGLGIIYAATNFPVLAPLKPSQQPHAMAFYGFVRSFGQVFGIAIGSTILQNQLTKNLPPEFTAQLGGSAEIAFSSIPLIADLAEPLRTEVRAAFANSIQTIWQVLIGLSGLAFLLSFLMRSLPLTSEVDENWGLAEKKARDVEAVVA</sequence>
<feature type="transmembrane region" description="Helical" evidence="6">
    <location>
        <begin position="319"/>
        <end position="339"/>
    </location>
</feature>
<dbReference type="Proteomes" id="UP000193467">
    <property type="component" value="Unassembled WGS sequence"/>
</dbReference>
<feature type="transmembrane region" description="Helical" evidence="6">
    <location>
        <begin position="254"/>
        <end position="272"/>
    </location>
</feature>
<dbReference type="PROSITE" id="PS50850">
    <property type="entry name" value="MFS"/>
    <property type="match status" value="1"/>
</dbReference>
<dbReference type="InterPro" id="IPR036259">
    <property type="entry name" value="MFS_trans_sf"/>
</dbReference>
<dbReference type="PANTHER" id="PTHR23501:SF102">
    <property type="entry name" value="DRUG TRANSPORTER, PUTATIVE (AFU_ORTHOLOGUE AFUA_3G08530)-RELATED"/>
    <property type="match status" value="1"/>
</dbReference>
<feature type="transmembrane region" description="Helical" evidence="6">
    <location>
        <begin position="154"/>
        <end position="175"/>
    </location>
</feature>
<feature type="transmembrane region" description="Helical" evidence="6">
    <location>
        <begin position="387"/>
        <end position="405"/>
    </location>
</feature>
<feature type="compositionally biased region" description="Polar residues" evidence="5">
    <location>
        <begin position="7"/>
        <end position="19"/>
    </location>
</feature>
<comment type="subcellular location">
    <subcellularLocation>
        <location evidence="1">Membrane</location>
        <topology evidence="1">Multi-pass membrane protein</topology>
    </subcellularLocation>
</comment>
<evidence type="ECO:0000313" key="8">
    <source>
        <dbReference type="EMBL" id="ORY69444.1"/>
    </source>
</evidence>
<evidence type="ECO:0000256" key="3">
    <source>
        <dbReference type="ARBA" id="ARBA00022989"/>
    </source>
</evidence>
<gene>
    <name evidence="8" type="ORF">BCR35DRAFT_282453</name>
</gene>
<feature type="transmembrane region" description="Helical" evidence="6">
    <location>
        <begin position="448"/>
        <end position="469"/>
    </location>
</feature>
<dbReference type="InterPro" id="IPR020846">
    <property type="entry name" value="MFS_dom"/>
</dbReference>
<proteinExistence type="predicted"/>
<keyword evidence="4 6" id="KW-0472">Membrane</keyword>
<evidence type="ECO:0000256" key="2">
    <source>
        <dbReference type="ARBA" id="ARBA00022692"/>
    </source>
</evidence>
<dbReference type="Pfam" id="PF07690">
    <property type="entry name" value="MFS_1"/>
    <property type="match status" value="1"/>
</dbReference>
<feature type="transmembrane region" description="Helical" evidence="6">
    <location>
        <begin position="417"/>
        <end position="436"/>
    </location>
</feature>
<dbReference type="SUPFAM" id="SSF103473">
    <property type="entry name" value="MFS general substrate transporter"/>
    <property type="match status" value="1"/>
</dbReference>
<dbReference type="GO" id="GO:0022857">
    <property type="term" value="F:transmembrane transporter activity"/>
    <property type="evidence" value="ECO:0007669"/>
    <property type="project" value="InterPro"/>
</dbReference>
<evidence type="ECO:0000259" key="7">
    <source>
        <dbReference type="PROSITE" id="PS50850"/>
    </source>
</evidence>
<dbReference type="OrthoDB" id="3437016at2759"/>
<feature type="transmembrane region" description="Helical" evidence="6">
    <location>
        <begin position="359"/>
        <end position="380"/>
    </location>
</feature>
<evidence type="ECO:0000256" key="6">
    <source>
        <dbReference type="SAM" id="Phobius"/>
    </source>
</evidence>
<dbReference type="Gene3D" id="1.20.1250.20">
    <property type="entry name" value="MFS general substrate transporter like domains"/>
    <property type="match status" value="1"/>
</dbReference>
<keyword evidence="2 6" id="KW-0812">Transmembrane</keyword>
<feature type="domain" description="Major facilitator superfamily (MFS) profile" evidence="7">
    <location>
        <begin position="61"/>
        <end position="544"/>
    </location>
</feature>
<dbReference type="EMBL" id="MCGR01000056">
    <property type="protein sequence ID" value="ORY69444.1"/>
    <property type="molecule type" value="Genomic_DNA"/>
</dbReference>
<feature type="transmembrane region" description="Helical" evidence="6">
    <location>
        <begin position="127"/>
        <end position="148"/>
    </location>
</feature>
<dbReference type="InterPro" id="IPR011701">
    <property type="entry name" value="MFS"/>
</dbReference>
<organism evidence="8 9">
    <name type="scientific">Leucosporidium creatinivorum</name>
    <dbReference type="NCBI Taxonomy" id="106004"/>
    <lineage>
        <taxon>Eukaryota</taxon>
        <taxon>Fungi</taxon>
        <taxon>Dikarya</taxon>
        <taxon>Basidiomycota</taxon>
        <taxon>Pucciniomycotina</taxon>
        <taxon>Microbotryomycetes</taxon>
        <taxon>Leucosporidiales</taxon>
        <taxon>Leucosporidium</taxon>
    </lineage>
</organism>
<feature type="transmembrane region" description="Helical" evidence="6">
    <location>
        <begin position="99"/>
        <end position="120"/>
    </location>
</feature>